<evidence type="ECO:0000313" key="6">
    <source>
        <dbReference type="EMBL" id="MDA7416954.1"/>
    </source>
</evidence>
<dbReference type="Pfam" id="PF03466">
    <property type="entry name" value="LysR_substrate"/>
    <property type="match status" value="1"/>
</dbReference>
<dbReference type="AlphaFoldDB" id="A0AAE3NCB4"/>
<dbReference type="Pfam" id="PF00126">
    <property type="entry name" value="HTH_1"/>
    <property type="match status" value="1"/>
</dbReference>
<dbReference type="InterPro" id="IPR036388">
    <property type="entry name" value="WH-like_DNA-bd_sf"/>
</dbReference>
<keyword evidence="7" id="KW-1185">Reference proteome</keyword>
<protein>
    <submittedName>
        <fullName evidence="6">LysR family transcriptional regulator</fullName>
    </submittedName>
</protein>
<reference evidence="6" key="1">
    <citation type="submission" date="2023-01" db="EMBL/GenBank/DDBJ databases">
        <title>Xenophilus mangrovi sp. nov., isolated from soil of Mangrove nature reserve.</title>
        <authorList>
            <person name="Xu S."/>
            <person name="Liu Z."/>
            <person name="Xu Y."/>
        </authorList>
    </citation>
    <scope>NUCLEOTIDE SEQUENCE</scope>
    <source>
        <strain evidence="6">YW8</strain>
    </source>
</reference>
<keyword evidence="2" id="KW-0805">Transcription regulation</keyword>
<proteinExistence type="inferred from homology"/>
<evidence type="ECO:0000256" key="1">
    <source>
        <dbReference type="ARBA" id="ARBA00009437"/>
    </source>
</evidence>
<evidence type="ECO:0000313" key="7">
    <source>
        <dbReference type="Proteomes" id="UP001212602"/>
    </source>
</evidence>
<organism evidence="6 7">
    <name type="scientific">Xenophilus arseniciresistens</name>
    <dbReference type="NCBI Taxonomy" id="1283306"/>
    <lineage>
        <taxon>Bacteria</taxon>
        <taxon>Pseudomonadati</taxon>
        <taxon>Pseudomonadota</taxon>
        <taxon>Betaproteobacteria</taxon>
        <taxon>Burkholderiales</taxon>
        <taxon>Comamonadaceae</taxon>
        <taxon>Xenophilus</taxon>
    </lineage>
</organism>
<dbReference type="GO" id="GO:0003700">
    <property type="term" value="F:DNA-binding transcription factor activity"/>
    <property type="evidence" value="ECO:0007669"/>
    <property type="project" value="InterPro"/>
</dbReference>
<dbReference type="Gene3D" id="1.10.10.10">
    <property type="entry name" value="Winged helix-like DNA-binding domain superfamily/Winged helix DNA-binding domain"/>
    <property type="match status" value="1"/>
</dbReference>
<accession>A0AAE3NCB4</accession>
<dbReference type="InterPro" id="IPR036390">
    <property type="entry name" value="WH_DNA-bd_sf"/>
</dbReference>
<gene>
    <name evidence="6" type="ORF">PGB34_11310</name>
</gene>
<sequence length="309" mass="32687">MELRHIRYFLAVAEEGNFTRAAARLGIGQPPLSLQIRDLEAEVGAALFRRLPHGAALTEAGQAFLEAVGPMPGQAADAVLRAQRAARGESGQLTLGFTGSVALNPLVPASIRAFRQRFPAVDLRVTEGNSVRLSAALQAQQLDVALLRPSESDPPELLVQRLLAEPLVAALPATHAAARAPASRSALSLRTLRGDAFILTAREVGLSLHDSMLAACREAGFEPLRGPTAPQIALVLSLVSAEMGVALLPASARQLSLQGVVYRPLRQCSVRVGLAVAHRRGPVSQMVLNFAQVAQAVARQAAGETVKRI</sequence>
<evidence type="ECO:0000256" key="2">
    <source>
        <dbReference type="ARBA" id="ARBA00023015"/>
    </source>
</evidence>
<dbReference type="PROSITE" id="PS50931">
    <property type="entry name" value="HTH_LYSR"/>
    <property type="match status" value="1"/>
</dbReference>
<dbReference type="EMBL" id="JAQIPB010000003">
    <property type="protein sequence ID" value="MDA7416954.1"/>
    <property type="molecule type" value="Genomic_DNA"/>
</dbReference>
<dbReference type="GO" id="GO:0032993">
    <property type="term" value="C:protein-DNA complex"/>
    <property type="evidence" value="ECO:0007669"/>
    <property type="project" value="TreeGrafter"/>
</dbReference>
<dbReference type="PRINTS" id="PR00039">
    <property type="entry name" value="HTHLYSR"/>
</dbReference>
<dbReference type="InterPro" id="IPR000847">
    <property type="entry name" value="LysR_HTH_N"/>
</dbReference>
<dbReference type="Proteomes" id="UP001212602">
    <property type="component" value="Unassembled WGS sequence"/>
</dbReference>
<dbReference type="Gene3D" id="3.40.190.10">
    <property type="entry name" value="Periplasmic binding protein-like II"/>
    <property type="match status" value="2"/>
</dbReference>
<dbReference type="GO" id="GO:0003677">
    <property type="term" value="F:DNA binding"/>
    <property type="evidence" value="ECO:0007669"/>
    <property type="project" value="UniProtKB-KW"/>
</dbReference>
<dbReference type="PANTHER" id="PTHR30346">
    <property type="entry name" value="TRANSCRIPTIONAL DUAL REGULATOR HCAR-RELATED"/>
    <property type="match status" value="1"/>
</dbReference>
<name>A0AAE3NCB4_9BURK</name>
<evidence type="ECO:0000259" key="5">
    <source>
        <dbReference type="PROSITE" id="PS50931"/>
    </source>
</evidence>
<comment type="similarity">
    <text evidence="1">Belongs to the LysR transcriptional regulatory family.</text>
</comment>
<evidence type="ECO:0000256" key="4">
    <source>
        <dbReference type="ARBA" id="ARBA00023163"/>
    </source>
</evidence>
<evidence type="ECO:0000256" key="3">
    <source>
        <dbReference type="ARBA" id="ARBA00023125"/>
    </source>
</evidence>
<feature type="domain" description="HTH lysR-type" evidence="5">
    <location>
        <begin position="1"/>
        <end position="58"/>
    </location>
</feature>
<dbReference type="RefSeq" id="WP_271428174.1">
    <property type="nucleotide sequence ID" value="NZ_JAQIPB010000003.1"/>
</dbReference>
<dbReference type="SUPFAM" id="SSF46785">
    <property type="entry name" value="Winged helix' DNA-binding domain"/>
    <property type="match status" value="1"/>
</dbReference>
<dbReference type="SUPFAM" id="SSF53850">
    <property type="entry name" value="Periplasmic binding protein-like II"/>
    <property type="match status" value="1"/>
</dbReference>
<keyword evidence="4" id="KW-0804">Transcription</keyword>
<dbReference type="FunFam" id="1.10.10.10:FF:000001">
    <property type="entry name" value="LysR family transcriptional regulator"/>
    <property type="match status" value="1"/>
</dbReference>
<dbReference type="PANTHER" id="PTHR30346:SF30">
    <property type="entry name" value="SMALL NEUTRAL PROTEASE REGULATORY PROTEIN"/>
    <property type="match status" value="1"/>
</dbReference>
<comment type="caution">
    <text evidence="6">The sequence shown here is derived from an EMBL/GenBank/DDBJ whole genome shotgun (WGS) entry which is preliminary data.</text>
</comment>
<dbReference type="InterPro" id="IPR005119">
    <property type="entry name" value="LysR_subst-bd"/>
</dbReference>
<keyword evidence="3" id="KW-0238">DNA-binding</keyword>